<name>A0ABP6NPQ6_9ACTN</name>
<sequence>MSVTIREPGVQVQSQVEVGQDLYVFVPHPVRVPPAKAPRRLLRNLAQWKGNEGNVLVPASVVHVMAGARRASA</sequence>
<reference evidence="2" key="1">
    <citation type="journal article" date="2019" name="Int. J. Syst. Evol. Microbiol.">
        <title>The Global Catalogue of Microorganisms (GCM) 10K type strain sequencing project: providing services to taxonomists for standard genome sequencing and annotation.</title>
        <authorList>
            <consortium name="The Broad Institute Genomics Platform"/>
            <consortium name="The Broad Institute Genome Sequencing Center for Infectious Disease"/>
            <person name="Wu L."/>
            <person name="Ma J."/>
        </authorList>
    </citation>
    <scope>NUCLEOTIDE SEQUENCE [LARGE SCALE GENOMIC DNA]</scope>
    <source>
        <strain evidence="2">JCM 11574</strain>
    </source>
</reference>
<accession>A0ABP6NPQ6</accession>
<keyword evidence="2" id="KW-1185">Reference proteome</keyword>
<protein>
    <submittedName>
        <fullName evidence="1">Uncharacterized protein</fullName>
    </submittedName>
</protein>
<evidence type="ECO:0000313" key="2">
    <source>
        <dbReference type="Proteomes" id="UP001500893"/>
    </source>
</evidence>
<comment type="caution">
    <text evidence="1">The sequence shown here is derived from an EMBL/GenBank/DDBJ whole genome shotgun (WGS) entry which is preliminary data.</text>
</comment>
<dbReference type="EMBL" id="BAAAVM010000072">
    <property type="protein sequence ID" value="GAA3153496.1"/>
    <property type="molecule type" value="Genomic_DNA"/>
</dbReference>
<evidence type="ECO:0000313" key="1">
    <source>
        <dbReference type="EMBL" id="GAA3153496.1"/>
    </source>
</evidence>
<organism evidence="1 2">
    <name type="scientific">Streptomyces rameus</name>
    <dbReference type="NCBI Taxonomy" id="68261"/>
    <lineage>
        <taxon>Bacteria</taxon>
        <taxon>Bacillati</taxon>
        <taxon>Actinomycetota</taxon>
        <taxon>Actinomycetes</taxon>
        <taxon>Kitasatosporales</taxon>
        <taxon>Streptomycetaceae</taxon>
        <taxon>Streptomyces</taxon>
    </lineage>
</organism>
<gene>
    <name evidence="1" type="ORF">GCM10010521_46680</name>
</gene>
<proteinExistence type="predicted"/>
<dbReference type="Proteomes" id="UP001500893">
    <property type="component" value="Unassembled WGS sequence"/>
</dbReference>